<keyword evidence="14" id="KW-1185">Reference proteome</keyword>
<dbReference type="SMART" id="SM00211">
    <property type="entry name" value="TY"/>
    <property type="match status" value="1"/>
</dbReference>
<dbReference type="GO" id="GO:0005576">
    <property type="term" value="C:extracellular region"/>
    <property type="evidence" value="ECO:0007669"/>
    <property type="project" value="UniProtKB-SubCell"/>
</dbReference>
<feature type="domain" description="Thyroglobulin type-1" evidence="11">
    <location>
        <begin position="289"/>
        <end position="362"/>
    </location>
</feature>
<dbReference type="GO" id="GO:0004867">
    <property type="term" value="F:serine-type endopeptidase inhibitor activity"/>
    <property type="evidence" value="ECO:0007669"/>
    <property type="project" value="UniProtKB-KW"/>
</dbReference>
<evidence type="ECO:0000256" key="5">
    <source>
        <dbReference type="ARBA" id="ARBA00022900"/>
    </source>
</evidence>
<dbReference type="Gene3D" id="4.10.800.10">
    <property type="entry name" value="Thyroglobulin type-1"/>
    <property type="match status" value="1"/>
</dbReference>
<feature type="compositionally biased region" description="Basic residues" evidence="8">
    <location>
        <begin position="411"/>
        <end position="425"/>
    </location>
</feature>
<evidence type="ECO:0000256" key="9">
    <source>
        <dbReference type="SAM" id="Phobius"/>
    </source>
</evidence>
<dbReference type="InterPro" id="IPR000716">
    <property type="entry name" value="Thyroglobulin_1"/>
</dbReference>
<dbReference type="InterPro" id="IPR004094">
    <property type="entry name" value="Antistasin-like"/>
</dbReference>
<feature type="compositionally biased region" description="Basic and acidic residues" evidence="8">
    <location>
        <begin position="361"/>
        <end position="410"/>
    </location>
</feature>
<feature type="signal peptide" evidence="10">
    <location>
        <begin position="1"/>
        <end position="19"/>
    </location>
</feature>
<keyword evidence="9" id="KW-0472">Membrane</keyword>
<feature type="chain" id="PRO_5041939326" evidence="10">
    <location>
        <begin position="20"/>
        <end position="655"/>
    </location>
</feature>
<evidence type="ECO:0000256" key="1">
    <source>
        <dbReference type="ARBA" id="ARBA00004613"/>
    </source>
</evidence>
<gene>
    <name evidence="13" type="ORF">NP493_385g04000</name>
</gene>
<dbReference type="SUPFAM" id="SSF57262">
    <property type="entry name" value="Leech antihemostatic proteins"/>
    <property type="match status" value="1"/>
</dbReference>
<comment type="caution">
    <text evidence="13">The sequence shown here is derived from an EMBL/GenBank/DDBJ whole genome shotgun (WGS) entry which is preliminary data.</text>
</comment>
<sequence>MKTAVLSVAFAILCVLAEAQMGPGRMGPGRMGSGRMGPPDWMGSGRMGPPDWMGSGMMGPGMMGPGMMGPAEMGPDSGKPLIRCKRPMCERMCAYGMRLDEQGCPTCECQADPCEGKKCDDGLVCRVEHCHEFPCKKMFDGVCRNPAACPEVMCMHPCPLGFKINKDGCHSCECKIRPCENHNCTAEQTCVPHMGPCRGSMCDMMRMFPVCVSKDLEAPKVVSGCPLRKCMSNKYCEFGYQVDEKGCRTCSCKDDPCEGHKCAVGLTCAGHPLDCEADQCPTVPVCRVKSLCQHHRAVQQAILMRGVPMADTPHVPECTEDGAFKSTQCHEGRGECWCVDEAGEELDGTRKPMPPMPHGPASREQDSREDSPERPASREHKSREDSRERGHGSHESREEDSREVKDDRPPKHGPGKHGPGKHGPGKHGPPPHECPILRSVSATVQFTMVHSFADITVHIAGLKQAIHEHIATWMMIVKENIEVVEIRPHSVMKQHIVVVVKIVRTEDTIDLPSAVFNLRSKMQQHVCQLNYGGHMVRANDPNSLKVEHMYAPVKGGYDEFHMRERHGRPFLPIIVFAIGAAILVLIVTIAVITMLTSKKRRRGRNGHIPQWKQNLVVGENLAFPNQLYEELDGEKKQPLPADEISVEVPKTDVVA</sequence>
<dbReference type="AlphaFoldDB" id="A0AAD9L3E3"/>
<evidence type="ECO:0000259" key="12">
    <source>
        <dbReference type="PROSITE" id="PS51252"/>
    </source>
</evidence>
<keyword evidence="9" id="KW-0812">Transmembrane</keyword>
<dbReference type="Gene3D" id="2.10.22.10">
    <property type="entry name" value="Antistasin, domain 1"/>
    <property type="match status" value="3"/>
</dbReference>
<evidence type="ECO:0000256" key="7">
    <source>
        <dbReference type="PROSITE-ProRule" id="PRU00500"/>
    </source>
</evidence>
<keyword evidence="6 7" id="KW-1015">Disulfide bond</keyword>
<protein>
    <submittedName>
        <fullName evidence="13">Uncharacterized protein</fullName>
    </submittedName>
</protein>
<accession>A0AAD9L3E3</accession>
<evidence type="ECO:0000256" key="2">
    <source>
        <dbReference type="ARBA" id="ARBA00008768"/>
    </source>
</evidence>
<keyword evidence="3" id="KW-0964">Secreted</keyword>
<comment type="caution">
    <text evidence="7">Lacks conserved residue(s) required for the propagation of feature annotation.</text>
</comment>
<reference evidence="13" key="1">
    <citation type="journal article" date="2023" name="Mol. Biol. Evol.">
        <title>Third-Generation Sequencing Reveals the Adaptive Role of the Epigenome in Three Deep-Sea Polychaetes.</title>
        <authorList>
            <person name="Perez M."/>
            <person name="Aroh O."/>
            <person name="Sun Y."/>
            <person name="Lan Y."/>
            <person name="Juniper S.K."/>
            <person name="Young C.R."/>
            <person name="Angers B."/>
            <person name="Qian P.Y."/>
        </authorList>
    </citation>
    <scope>NUCLEOTIDE SEQUENCE</scope>
    <source>
        <strain evidence="13">R07B-5</strain>
    </source>
</reference>
<feature type="transmembrane region" description="Helical" evidence="9">
    <location>
        <begin position="570"/>
        <end position="595"/>
    </location>
</feature>
<dbReference type="Pfam" id="PF00086">
    <property type="entry name" value="Thyroglobulin_1"/>
    <property type="match status" value="1"/>
</dbReference>
<dbReference type="EMBL" id="JAODUO010000384">
    <property type="protein sequence ID" value="KAK2181723.1"/>
    <property type="molecule type" value="Genomic_DNA"/>
</dbReference>
<feature type="disulfide bond" evidence="7">
    <location>
        <begin position="329"/>
        <end position="336"/>
    </location>
</feature>
<keyword evidence="4" id="KW-0646">Protease inhibitor</keyword>
<keyword evidence="9" id="KW-1133">Transmembrane helix</keyword>
<feature type="region of interest" description="Disordered" evidence="8">
    <location>
        <begin position="347"/>
        <end position="435"/>
    </location>
</feature>
<dbReference type="SUPFAM" id="SSF57610">
    <property type="entry name" value="Thyroglobulin type-1 domain"/>
    <property type="match status" value="1"/>
</dbReference>
<proteinExistence type="inferred from homology"/>
<dbReference type="CDD" id="cd00191">
    <property type="entry name" value="TY"/>
    <property type="match status" value="1"/>
</dbReference>
<evidence type="ECO:0000256" key="8">
    <source>
        <dbReference type="SAM" id="MobiDB-lite"/>
    </source>
</evidence>
<evidence type="ECO:0000256" key="10">
    <source>
        <dbReference type="SAM" id="SignalP"/>
    </source>
</evidence>
<organism evidence="13 14">
    <name type="scientific">Ridgeia piscesae</name>
    <name type="common">Tubeworm</name>
    <dbReference type="NCBI Taxonomy" id="27915"/>
    <lineage>
        <taxon>Eukaryota</taxon>
        <taxon>Metazoa</taxon>
        <taxon>Spiralia</taxon>
        <taxon>Lophotrochozoa</taxon>
        <taxon>Annelida</taxon>
        <taxon>Polychaeta</taxon>
        <taxon>Sedentaria</taxon>
        <taxon>Canalipalpata</taxon>
        <taxon>Sabellida</taxon>
        <taxon>Siboglinidae</taxon>
        <taxon>Ridgeia</taxon>
    </lineage>
</organism>
<dbReference type="InterPro" id="IPR011061">
    <property type="entry name" value="Hirudin/antistatin"/>
</dbReference>
<evidence type="ECO:0000256" key="6">
    <source>
        <dbReference type="ARBA" id="ARBA00023157"/>
    </source>
</evidence>
<feature type="domain" description="Antistasin-like" evidence="12">
    <location>
        <begin position="225"/>
        <end position="252"/>
    </location>
</feature>
<dbReference type="PROSITE" id="PS00484">
    <property type="entry name" value="THYROGLOBULIN_1_1"/>
    <property type="match status" value="1"/>
</dbReference>
<dbReference type="Proteomes" id="UP001209878">
    <property type="component" value="Unassembled WGS sequence"/>
</dbReference>
<evidence type="ECO:0000259" key="11">
    <source>
        <dbReference type="PROSITE" id="PS51162"/>
    </source>
</evidence>
<name>A0AAD9L3E3_RIDPI</name>
<evidence type="ECO:0000313" key="14">
    <source>
        <dbReference type="Proteomes" id="UP001209878"/>
    </source>
</evidence>
<evidence type="ECO:0000256" key="4">
    <source>
        <dbReference type="ARBA" id="ARBA00022690"/>
    </source>
</evidence>
<keyword evidence="10" id="KW-0732">Signal</keyword>
<dbReference type="PROSITE" id="PS51162">
    <property type="entry name" value="THYROGLOBULIN_1_2"/>
    <property type="match status" value="1"/>
</dbReference>
<evidence type="ECO:0000313" key="13">
    <source>
        <dbReference type="EMBL" id="KAK2181723.1"/>
    </source>
</evidence>
<comment type="subcellular location">
    <subcellularLocation>
        <location evidence="1">Secreted</location>
    </subcellularLocation>
</comment>
<comment type="similarity">
    <text evidence="2">Belongs to the protease inhibitor I15 (antistasin) family.</text>
</comment>
<dbReference type="Pfam" id="PF02822">
    <property type="entry name" value="Antistasin"/>
    <property type="match status" value="3"/>
</dbReference>
<dbReference type="InterPro" id="IPR036857">
    <property type="entry name" value="Thyroglobulin_1_sf"/>
</dbReference>
<evidence type="ECO:0000256" key="3">
    <source>
        <dbReference type="ARBA" id="ARBA00022525"/>
    </source>
</evidence>
<keyword evidence="5" id="KW-0722">Serine protease inhibitor</keyword>
<dbReference type="PROSITE" id="PS51252">
    <property type="entry name" value="ANTISTASIN"/>
    <property type="match status" value="1"/>
</dbReference>